<dbReference type="InterPro" id="IPR000847">
    <property type="entry name" value="LysR_HTH_N"/>
</dbReference>
<evidence type="ECO:0000256" key="4">
    <source>
        <dbReference type="ARBA" id="ARBA00023163"/>
    </source>
</evidence>
<dbReference type="OrthoDB" id="8479870at2"/>
<sequence length="315" mass="34848">MKIDALRAFQLVVEHGTLSAAARVLNISEPALSRSISALERELRLELFDRTGRQLRPTETGRAFLQEIQPVLSGLERIGDFAAEIRAGSRRRVRLVSMPRLSTAITAPVVARFKAAHPEVDLSVDIQPRRLLETWITGQRFDLGLSSLPARHRDIDTRLLFELPAVAVLPVGHRLAKAEAVTVEDLTREAFLTLSPGTLLRQQTEAIFGHANALLRPVVEVSQAMLACQLVMQGTGVTICDPMLPSAWPERLTCVPIAPRYRMAFGMHFLRGQELGPEAQELVRLTREVADGFLEAQGLPPQRARELGAQPSAMR</sequence>
<dbReference type="InterPro" id="IPR036390">
    <property type="entry name" value="WH_DNA-bd_sf"/>
</dbReference>
<gene>
    <name evidence="6" type="primary">gltC_2</name>
    <name evidence="6" type="ORF">jaqu_20110</name>
</gene>
<evidence type="ECO:0000313" key="7">
    <source>
        <dbReference type="Proteomes" id="UP000032232"/>
    </source>
</evidence>
<dbReference type="Proteomes" id="UP000032232">
    <property type="component" value="Unassembled WGS sequence"/>
</dbReference>
<keyword evidence="7" id="KW-1185">Reference proteome</keyword>
<dbReference type="SUPFAM" id="SSF53850">
    <property type="entry name" value="Periplasmic binding protein-like II"/>
    <property type="match status" value="1"/>
</dbReference>
<dbReference type="Pfam" id="PF00126">
    <property type="entry name" value="HTH_1"/>
    <property type="match status" value="1"/>
</dbReference>
<evidence type="ECO:0000256" key="2">
    <source>
        <dbReference type="ARBA" id="ARBA00023015"/>
    </source>
</evidence>
<keyword evidence="4" id="KW-0804">Transcription</keyword>
<dbReference type="PRINTS" id="PR00039">
    <property type="entry name" value="HTHLYSR"/>
</dbReference>
<feature type="domain" description="HTH lysR-type" evidence="5">
    <location>
        <begin position="1"/>
        <end position="58"/>
    </location>
</feature>
<dbReference type="PANTHER" id="PTHR30427:SF1">
    <property type="entry name" value="TRANSCRIPTIONAL ACTIVATOR PROTEIN LYSR"/>
    <property type="match status" value="1"/>
</dbReference>
<evidence type="ECO:0000259" key="5">
    <source>
        <dbReference type="PROSITE" id="PS50931"/>
    </source>
</evidence>
<dbReference type="FunFam" id="1.10.10.10:FF:000001">
    <property type="entry name" value="LysR family transcriptional regulator"/>
    <property type="match status" value="1"/>
</dbReference>
<dbReference type="PROSITE" id="PS50931">
    <property type="entry name" value="HTH_LYSR"/>
    <property type="match status" value="1"/>
</dbReference>
<evidence type="ECO:0000256" key="1">
    <source>
        <dbReference type="ARBA" id="ARBA00009437"/>
    </source>
</evidence>
<dbReference type="SUPFAM" id="SSF46785">
    <property type="entry name" value="Winged helix' DNA-binding domain"/>
    <property type="match status" value="1"/>
</dbReference>
<name>A0A0D1EF43_9RHOB</name>
<proteinExistence type="inferred from homology"/>
<dbReference type="STRING" id="935700.jaqu_20110"/>
<reference evidence="6 7" key="1">
    <citation type="submission" date="2015-02" db="EMBL/GenBank/DDBJ databases">
        <title>Genome Sequence of Jannaschia aquimarina DSM28248, a member of the Roseobacter clade.</title>
        <authorList>
            <person name="Voget S."/>
            <person name="Daniel R."/>
        </authorList>
    </citation>
    <scope>NUCLEOTIDE SEQUENCE [LARGE SCALE GENOMIC DNA]</scope>
    <source>
        <strain evidence="6 7">GSW-M26</strain>
    </source>
</reference>
<keyword evidence="3" id="KW-0238">DNA-binding</keyword>
<comment type="caution">
    <text evidence="6">The sequence shown here is derived from an EMBL/GenBank/DDBJ whole genome shotgun (WGS) entry which is preliminary data.</text>
</comment>
<organism evidence="6 7">
    <name type="scientific">Jannaschia aquimarina</name>
    <dbReference type="NCBI Taxonomy" id="935700"/>
    <lineage>
        <taxon>Bacteria</taxon>
        <taxon>Pseudomonadati</taxon>
        <taxon>Pseudomonadota</taxon>
        <taxon>Alphaproteobacteria</taxon>
        <taxon>Rhodobacterales</taxon>
        <taxon>Roseobacteraceae</taxon>
        <taxon>Jannaschia</taxon>
    </lineage>
</organism>
<keyword evidence="2" id="KW-0805">Transcription regulation</keyword>
<dbReference type="EMBL" id="JYFE01000037">
    <property type="protein sequence ID" value="KIT16259.1"/>
    <property type="molecule type" value="Genomic_DNA"/>
</dbReference>
<dbReference type="GO" id="GO:0010628">
    <property type="term" value="P:positive regulation of gene expression"/>
    <property type="evidence" value="ECO:0007669"/>
    <property type="project" value="TreeGrafter"/>
</dbReference>
<dbReference type="AlphaFoldDB" id="A0A0D1EF43"/>
<dbReference type="GO" id="GO:0003700">
    <property type="term" value="F:DNA-binding transcription factor activity"/>
    <property type="evidence" value="ECO:0007669"/>
    <property type="project" value="InterPro"/>
</dbReference>
<dbReference type="InterPro" id="IPR036388">
    <property type="entry name" value="WH-like_DNA-bd_sf"/>
</dbReference>
<evidence type="ECO:0000256" key="3">
    <source>
        <dbReference type="ARBA" id="ARBA00023125"/>
    </source>
</evidence>
<dbReference type="Gene3D" id="1.10.10.10">
    <property type="entry name" value="Winged helix-like DNA-binding domain superfamily/Winged helix DNA-binding domain"/>
    <property type="match status" value="1"/>
</dbReference>
<dbReference type="PANTHER" id="PTHR30427">
    <property type="entry name" value="TRANSCRIPTIONAL ACTIVATOR PROTEIN LYSR"/>
    <property type="match status" value="1"/>
</dbReference>
<evidence type="ECO:0000313" key="6">
    <source>
        <dbReference type="EMBL" id="KIT16259.1"/>
    </source>
</evidence>
<dbReference type="RefSeq" id="WP_043918828.1">
    <property type="nucleotide sequence ID" value="NZ_FZPF01000006.1"/>
</dbReference>
<dbReference type="InterPro" id="IPR005119">
    <property type="entry name" value="LysR_subst-bd"/>
</dbReference>
<dbReference type="PATRIC" id="fig|935700.4.peg.2078"/>
<accession>A0A0D1EF43</accession>
<dbReference type="GO" id="GO:0043565">
    <property type="term" value="F:sequence-specific DNA binding"/>
    <property type="evidence" value="ECO:0007669"/>
    <property type="project" value="TreeGrafter"/>
</dbReference>
<protein>
    <submittedName>
        <fullName evidence="6">GltC_2 protein</fullName>
    </submittedName>
</protein>
<dbReference type="Gene3D" id="3.40.190.290">
    <property type="match status" value="1"/>
</dbReference>
<dbReference type="Pfam" id="PF03466">
    <property type="entry name" value="LysR_substrate"/>
    <property type="match status" value="1"/>
</dbReference>
<comment type="similarity">
    <text evidence="1">Belongs to the LysR transcriptional regulatory family.</text>
</comment>